<dbReference type="SUPFAM" id="SSF158682">
    <property type="entry name" value="TerB-like"/>
    <property type="match status" value="1"/>
</dbReference>
<dbReference type="Gene3D" id="1.10.3680.10">
    <property type="entry name" value="TerB-like"/>
    <property type="match status" value="1"/>
</dbReference>
<evidence type="ECO:0000313" key="3">
    <source>
        <dbReference type="Proteomes" id="UP000470384"/>
    </source>
</evidence>
<dbReference type="GeneID" id="300655627"/>
<gene>
    <name evidence="2" type="ORF">GTQ45_03325</name>
</gene>
<dbReference type="Proteomes" id="UP000470384">
    <property type="component" value="Unassembled WGS sequence"/>
</dbReference>
<dbReference type="CDD" id="cd07176">
    <property type="entry name" value="terB"/>
    <property type="match status" value="1"/>
</dbReference>
<accession>A0A845Q919</accession>
<dbReference type="RefSeq" id="WP_027842090.1">
    <property type="nucleotide sequence ID" value="NZ_BMHN01000001.1"/>
</dbReference>
<evidence type="ECO:0000259" key="1">
    <source>
        <dbReference type="Pfam" id="PF05099"/>
    </source>
</evidence>
<feature type="domain" description="Co-chaperone DjlA N-terminal" evidence="1">
    <location>
        <begin position="9"/>
        <end position="125"/>
    </location>
</feature>
<dbReference type="InterPro" id="IPR029024">
    <property type="entry name" value="TerB-like"/>
</dbReference>
<organism evidence="2 3">
    <name type="scientific">Pyruvatibacter mobilis</name>
    <dbReference type="NCBI Taxonomy" id="1712261"/>
    <lineage>
        <taxon>Bacteria</taxon>
        <taxon>Pseudomonadati</taxon>
        <taxon>Pseudomonadota</taxon>
        <taxon>Alphaproteobacteria</taxon>
        <taxon>Hyphomicrobiales</taxon>
        <taxon>Parvibaculaceae</taxon>
        <taxon>Pyruvatibacter</taxon>
    </lineage>
</organism>
<dbReference type="OrthoDB" id="8448017at2"/>
<keyword evidence="3" id="KW-1185">Reference proteome</keyword>
<comment type="caution">
    <text evidence="2">The sequence shown here is derived from an EMBL/GenBank/DDBJ whole genome shotgun (WGS) entry which is preliminary data.</text>
</comment>
<evidence type="ECO:0000313" key="2">
    <source>
        <dbReference type="EMBL" id="NBG94758.1"/>
    </source>
</evidence>
<dbReference type="EMBL" id="WXYQ01000003">
    <property type="protein sequence ID" value="NBG94758.1"/>
    <property type="molecule type" value="Genomic_DNA"/>
</dbReference>
<name>A0A845Q919_9HYPH</name>
<proteinExistence type="predicted"/>
<dbReference type="Pfam" id="PF05099">
    <property type="entry name" value="TerB"/>
    <property type="match status" value="1"/>
</dbReference>
<dbReference type="InterPro" id="IPR007791">
    <property type="entry name" value="DjlA_N"/>
</dbReference>
<dbReference type="AlphaFoldDB" id="A0A845Q919"/>
<sequence length="137" mass="14633">MDSTINPQAALIYVMVTMAAVDGNISETELRKIGNITSMLPAFAGYAKEKLIPTAQQCAAILQEDDGLQTVLGLAKEALPGDMKETAYALATEVAAADLQLGQEELRLLEIIRASLGIDRLAAAAIERATRARHLKP</sequence>
<protein>
    <submittedName>
        <fullName evidence="2">Tellurite resistance protein TerB</fullName>
    </submittedName>
</protein>
<reference evidence="2 3" key="1">
    <citation type="journal article" date="2016" name="Int. J. Syst. Evol. Microbiol.">
        <title>Pyruvatibacter mobilis gen. nov., sp. nov., a marine bacterium from the culture broth of Picochlorum sp. 122.</title>
        <authorList>
            <person name="Wang G."/>
            <person name="Tang M."/>
            <person name="Wu H."/>
            <person name="Dai S."/>
            <person name="Li T."/>
            <person name="Chen C."/>
            <person name="He H."/>
            <person name="Fan J."/>
            <person name="Xiang W."/>
            <person name="Li X."/>
        </authorList>
    </citation>
    <scope>NUCLEOTIDE SEQUENCE [LARGE SCALE GENOMIC DNA]</scope>
    <source>
        <strain evidence="2 3">GYP-11</strain>
    </source>
</reference>